<evidence type="ECO:0000256" key="1">
    <source>
        <dbReference type="SAM" id="SignalP"/>
    </source>
</evidence>
<feature type="chain" id="PRO_5045720295" description="NIPSNAP domain-containing protein" evidence="1">
    <location>
        <begin position="23"/>
        <end position="143"/>
    </location>
</feature>
<accession>A0ABT0Z233</accession>
<reference evidence="2" key="1">
    <citation type="submission" date="2022-06" db="EMBL/GenBank/DDBJ databases">
        <title>Gramella sediminis sp. nov., isolated from deep-sea sediment of the Indian Ocean.</title>
        <authorList>
            <person name="Yang L."/>
        </authorList>
    </citation>
    <scope>NUCLEOTIDE SEQUENCE</scope>
    <source>
        <strain evidence="2">HMD3159</strain>
    </source>
</reference>
<evidence type="ECO:0008006" key="4">
    <source>
        <dbReference type="Google" id="ProtNLM"/>
    </source>
</evidence>
<gene>
    <name evidence="2" type="ORF">NE848_05680</name>
</gene>
<dbReference type="RefSeq" id="WP_252111321.1">
    <property type="nucleotide sequence ID" value="NZ_JAMSCK010000002.1"/>
</dbReference>
<evidence type="ECO:0000313" key="3">
    <source>
        <dbReference type="Proteomes" id="UP001155077"/>
    </source>
</evidence>
<keyword evidence="3" id="KW-1185">Reference proteome</keyword>
<dbReference type="Proteomes" id="UP001155077">
    <property type="component" value="Unassembled WGS sequence"/>
</dbReference>
<keyword evidence="1" id="KW-0732">Signal</keyword>
<name>A0ABT0Z233_9FLAO</name>
<organism evidence="2 3">
    <name type="scientific">Gramella jeungdoensis</name>
    <dbReference type="NCBI Taxonomy" id="708091"/>
    <lineage>
        <taxon>Bacteria</taxon>
        <taxon>Pseudomonadati</taxon>
        <taxon>Bacteroidota</taxon>
        <taxon>Flavobacteriia</taxon>
        <taxon>Flavobacteriales</taxon>
        <taxon>Flavobacteriaceae</taxon>
        <taxon>Christiangramia</taxon>
    </lineage>
</organism>
<proteinExistence type="predicted"/>
<feature type="signal peptide" evidence="1">
    <location>
        <begin position="1"/>
        <end position="22"/>
    </location>
</feature>
<dbReference type="EMBL" id="JAMSCK010000002">
    <property type="protein sequence ID" value="MCM8568859.1"/>
    <property type="molecule type" value="Genomic_DNA"/>
</dbReference>
<evidence type="ECO:0000313" key="2">
    <source>
        <dbReference type="EMBL" id="MCM8568859.1"/>
    </source>
</evidence>
<comment type="caution">
    <text evidence="2">The sequence shown here is derived from an EMBL/GenBank/DDBJ whole genome shotgun (WGS) entry which is preliminary data.</text>
</comment>
<sequence length="143" mass="16575">MRTIRTILGLLFLFCSIHLVTAQEMTAKKYENPNWVQMVYIKFKPMKKDAAMGIIQEYFAKADKNAGIEEPTVYHFATGDHDMLVVWEMEEGIETLNYEMTPNDAKWMNEMAKLAGGPDKAMAKMDEFFTYVDLWESSIARKE</sequence>
<protein>
    <recommendedName>
        <fullName evidence="4">NIPSNAP domain-containing protein</fullName>
    </recommendedName>
</protein>